<dbReference type="InterPro" id="IPR044861">
    <property type="entry name" value="IPNS-like_FE2OG_OXY"/>
</dbReference>
<dbReference type="PANTHER" id="PTHR10209:SF714">
    <property type="entry name" value="1-AMINOCYCLOPROPANE-1-CARBOXYLATE OXIDASE HOMOLOG 11-RELATED"/>
    <property type="match status" value="1"/>
</dbReference>
<dbReference type="GO" id="GO:0046872">
    <property type="term" value="F:metal ion binding"/>
    <property type="evidence" value="ECO:0007669"/>
    <property type="project" value="UniProtKB-KW"/>
</dbReference>
<feature type="domain" description="Fe2OG dioxygenase" evidence="7">
    <location>
        <begin position="209"/>
        <end position="300"/>
    </location>
</feature>
<dbReference type="GO" id="GO:0051213">
    <property type="term" value="F:dioxygenase activity"/>
    <property type="evidence" value="ECO:0007669"/>
    <property type="project" value="UniProtKB-ARBA"/>
</dbReference>
<dbReference type="EMBL" id="OU466862">
    <property type="protein sequence ID" value="CAH2069825.1"/>
    <property type="molecule type" value="Genomic_DNA"/>
</dbReference>
<proteinExistence type="inferred from homology"/>
<sequence>MATEFDSYSERKAFDETKAGVKGLVDAQITEIPRIFHDPLGTLNDKKAPVSSSDFAIPVIDFTGVHGDAASREAVVKKVKDAAENWGFFQVINHGVPLSVLDEIKDGGRKFHEEDIEVKKAYFSRDYSKKFVYHSNFNLYSTSTINWRDTFGIYMDPNPPKPEEIPEACRESVLEYSKHVMSLGGLLFELFSEALGLSPETLKSKGVMKGVLMLSHYYPPCPQPDLTLGASKHSDNSFVTLLLQDQIGGLQVLHEDCWVDVSPTPGALLVTNDKFISVQHRVLANKAGPRISVASFFSTSMHPNPTVYGPMKEILSQENPAKYRDFTIPEYSAGYLKLDINDESHLSHFKI</sequence>
<protein>
    <recommendedName>
        <fullName evidence="7">Fe2OG dioxygenase domain-containing protein</fullName>
    </recommendedName>
</protein>
<evidence type="ECO:0000313" key="8">
    <source>
        <dbReference type="EMBL" id="CAH2069825.1"/>
    </source>
</evidence>
<keyword evidence="4 6" id="KW-0560">Oxidoreductase</keyword>
<evidence type="ECO:0000256" key="1">
    <source>
        <dbReference type="ARBA" id="ARBA00001962"/>
    </source>
</evidence>
<keyword evidence="5 6" id="KW-0408">Iron</keyword>
<keyword evidence="9" id="KW-1185">Reference proteome</keyword>
<dbReference type="PANTHER" id="PTHR10209">
    <property type="entry name" value="OXIDOREDUCTASE, 2OG-FE II OXYGENASE FAMILY PROTEIN"/>
    <property type="match status" value="1"/>
</dbReference>
<keyword evidence="3 6" id="KW-0479">Metal-binding</keyword>
<dbReference type="AlphaFoldDB" id="A0AAU9SN28"/>
<evidence type="ECO:0000256" key="5">
    <source>
        <dbReference type="ARBA" id="ARBA00023004"/>
    </source>
</evidence>
<reference evidence="8 9" key="1">
    <citation type="submission" date="2022-03" db="EMBL/GenBank/DDBJ databases">
        <authorList>
            <person name="Nunn A."/>
            <person name="Chopra R."/>
            <person name="Nunn A."/>
            <person name="Contreras Garrido A."/>
        </authorList>
    </citation>
    <scope>NUCLEOTIDE SEQUENCE [LARGE SCALE GENOMIC DNA]</scope>
</reference>
<dbReference type="Pfam" id="PF03171">
    <property type="entry name" value="2OG-FeII_Oxy"/>
    <property type="match status" value="1"/>
</dbReference>
<dbReference type="Gene3D" id="2.60.120.330">
    <property type="entry name" value="B-lactam Antibiotic, Isopenicillin N Synthase, Chain"/>
    <property type="match status" value="1"/>
</dbReference>
<dbReference type="InterPro" id="IPR005123">
    <property type="entry name" value="Oxoglu/Fe-dep_dioxygenase_dom"/>
</dbReference>
<evidence type="ECO:0000256" key="6">
    <source>
        <dbReference type="RuleBase" id="RU003682"/>
    </source>
</evidence>
<dbReference type="PROSITE" id="PS51471">
    <property type="entry name" value="FE2OG_OXY"/>
    <property type="match status" value="1"/>
</dbReference>
<dbReference type="SUPFAM" id="SSF51197">
    <property type="entry name" value="Clavaminate synthase-like"/>
    <property type="match status" value="1"/>
</dbReference>
<comment type="cofactor">
    <cofactor evidence="1">
        <name>Fe cation</name>
        <dbReference type="ChEBI" id="CHEBI:24875"/>
    </cofactor>
</comment>
<dbReference type="InterPro" id="IPR026992">
    <property type="entry name" value="DIOX_N"/>
</dbReference>
<dbReference type="Pfam" id="PF14226">
    <property type="entry name" value="DIOX_N"/>
    <property type="match status" value="1"/>
</dbReference>
<evidence type="ECO:0000256" key="2">
    <source>
        <dbReference type="ARBA" id="ARBA00008056"/>
    </source>
</evidence>
<comment type="similarity">
    <text evidence="2 6">Belongs to the iron/ascorbate-dependent oxidoreductase family.</text>
</comment>
<evidence type="ECO:0000256" key="3">
    <source>
        <dbReference type="ARBA" id="ARBA00022723"/>
    </source>
</evidence>
<name>A0AAU9SN28_THLAR</name>
<organism evidence="8 9">
    <name type="scientific">Thlaspi arvense</name>
    <name type="common">Field penny-cress</name>
    <dbReference type="NCBI Taxonomy" id="13288"/>
    <lineage>
        <taxon>Eukaryota</taxon>
        <taxon>Viridiplantae</taxon>
        <taxon>Streptophyta</taxon>
        <taxon>Embryophyta</taxon>
        <taxon>Tracheophyta</taxon>
        <taxon>Spermatophyta</taxon>
        <taxon>Magnoliopsida</taxon>
        <taxon>eudicotyledons</taxon>
        <taxon>Gunneridae</taxon>
        <taxon>Pentapetalae</taxon>
        <taxon>rosids</taxon>
        <taxon>malvids</taxon>
        <taxon>Brassicales</taxon>
        <taxon>Brassicaceae</taxon>
        <taxon>Thlaspideae</taxon>
        <taxon>Thlaspi</taxon>
    </lineage>
</organism>
<gene>
    <name evidence="8" type="ORF">TAV2_LOCUS21936</name>
</gene>
<evidence type="ECO:0000256" key="4">
    <source>
        <dbReference type="ARBA" id="ARBA00023002"/>
    </source>
</evidence>
<dbReference type="InterPro" id="IPR027443">
    <property type="entry name" value="IPNS-like_sf"/>
</dbReference>
<dbReference type="Proteomes" id="UP000836841">
    <property type="component" value="Chromosome 6"/>
</dbReference>
<evidence type="ECO:0000259" key="7">
    <source>
        <dbReference type="PROSITE" id="PS51471"/>
    </source>
</evidence>
<dbReference type="FunFam" id="2.60.120.330:FF:000005">
    <property type="entry name" value="1-aminocyclopropane-1-carboxylate oxidase homolog 1"/>
    <property type="match status" value="1"/>
</dbReference>
<accession>A0AAU9SN28</accession>
<evidence type="ECO:0000313" key="9">
    <source>
        <dbReference type="Proteomes" id="UP000836841"/>
    </source>
</evidence>